<evidence type="ECO:0008006" key="3">
    <source>
        <dbReference type="Google" id="ProtNLM"/>
    </source>
</evidence>
<accession>A0A0D6MIF8</accession>
<evidence type="ECO:0000313" key="1">
    <source>
        <dbReference type="EMBL" id="GAN53439.1"/>
    </source>
</evidence>
<evidence type="ECO:0000313" key="2">
    <source>
        <dbReference type="Proteomes" id="UP000032679"/>
    </source>
</evidence>
<organism evidence="1 2">
    <name type="scientific">Tanticharoenia sakaeratensis NBRC 103193</name>
    <dbReference type="NCBI Taxonomy" id="1231623"/>
    <lineage>
        <taxon>Bacteria</taxon>
        <taxon>Pseudomonadati</taxon>
        <taxon>Pseudomonadota</taxon>
        <taxon>Alphaproteobacteria</taxon>
        <taxon>Acetobacterales</taxon>
        <taxon>Acetobacteraceae</taxon>
        <taxon>Tanticharoenia</taxon>
    </lineage>
</organism>
<proteinExistence type="predicted"/>
<dbReference type="STRING" id="1231623.Tasa_009_234"/>
<comment type="caution">
    <text evidence="1">The sequence shown here is derived from an EMBL/GenBank/DDBJ whole genome shotgun (WGS) entry which is preliminary data.</text>
</comment>
<name>A0A0D6MIF8_9PROT</name>
<dbReference type="PANTHER" id="PTHR39441">
    <property type="entry name" value="DUF2252 DOMAIN-CONTAINING PROTEIN"/>
    <property type="match status" value="1"/>
</dbReference>
<dbReference type="AlphaFoldDB" id="A0A0D6MIF8"/>
<gene>
    <name evidence="1" type="ORF">Tasa_009_234</name>
</gene>
<dbReference type="Proteomes" id="UP000032679">
    <property type="component" value="Unassembled WGS sequence"/>
</dbReference>
<reference evidence="1 2" key="1">
    <citation type="submission" date="2012-10" db="EMBL/GenBank/DDBJ databases">
        <title>Genome sequencing of Tanticharoenia sakaeratensis NBRC 103193.</title>
        <authorList>
            <person name="Azuma Y."/>
            <person name="Hadano H."/>
            <person name="Hirakawa H."/>
            <person name="Matsushita K."/>
        </authorList>
    </citation>
    <scope>NUCLEOTIDE SEQUENCE [LARGE SCALE GENOMIC DNA]</scope>
    <source>
        <strain evidence="1 2">NBRC 103193</strain>
    </source>
</reference>
<dbReference type="PANTHER" id="PTHR39441:SF1">
    <property type="entry name" value="DUF2252 DOMAIN-CONTAINING PROTEIN"/>
    <property type="match status" value="1"/>
</dbReference>
<dbReference type="OrthoDB" id="1491115at2"/>
<protein>
    <recommendedName>
        <fullName evidence="3">DUF2252 domain-containing protein</fullName>
    </recommendedName>
</protein>
<dbReference type="Pfam" id="PF10009">
    <property type="entry name" value="DUF2252"/>
    <property type="match status" value="1"/>
</dbReference>
<dbReference type="RefSeq" id="WP_048847314.1">
    <property type="nucleotide sequence ID" value="NZ_BALE01000009.1"/>
</dbReference>
<dbReference type="EMBL" id="BALE01000009">
    <property type="protein sequence ID" value="GAN53439.1"/>
    <property type="molecule type" value="Genomic_DNA"/>
</dbReference>
<dbReference type="InterPro" id="IPR018721">
    <property type="entry name" value="DUF2252"/>
</dbReference>
<sequence>MILRRELETRDERRTRGRALRGAVRRRENADWLAAPGRRDPIDILIRQGESRIAELLPIRYGRMQTSPLAFLRGAAAVMASDLATTPVAGIPVQACGDCHLNNFGSYATPEGIAVFDINDFDETHPAPFEWDLKRLATSLVLAGRQAGASSRGARDLALSAAHAYVAEIRRLAGLSPLAAWYTRIDLESVIEAIPKHRVRTHLQRRFSQQIASVRGQFGIVDHGRLPRLVDRPPLIERLPSHDETLRAAFARYVAQLPPERRMVVERYRLRDIVFKVVGVGSVGTFCALGLYTTEDGQSLILQIKEAQHSVLEPYTAPSDFSNMGERVVTGQRVMQAASDVFLGWTRSQGTKTQTKDSAGAGREFYVRQAKDSRLASLSEQIEADLLDVYAPLCGRALGRAHARSGDTALLSGYLGRGRSFSDAIASFAVLYADQTERDYKQFIAACEHGRL</sequence>
<keyword evidence="2" id="KW-1185">Reference proteome</keyword>